<protein>
    <recommendedName>
        <fullName evidence="4">EF-hand domain-containing protein</fullName>
    </recommendedName>
</protein>
<evidence type="ECO:0000259" key="4">
    <source>
        <dbReference type="PROSITE" id="PS50222"/>
    </source>
</evidence>
<accession>A0AAN9TSE2</accession>
<keyword evidence="3" id="KW-0106">Calcium</keyword>
<dbReference type="PANTHER" id="PTHR23104:SF1">
    <property type="entry name" value="EF-HAND DOMAIN-CONTAINING PROTEIN"/>
    <property type="match status" value="1"/>
</dbReference>
<dbReference type="InterPro" id="IPR011992">
    <property type="entry name" value="EF-hand-dom_pair"/>
</dbReference>
<evidence type="ECO:0000256" key="1">
    <source>
        <dbReference type="ARBA" id="ARBA00022729"/>
    </source>
</evidence>
<reference evidence="5 6" key="1">
    <citation type="submission" date="2024-03" db="EMBL/GenBank/DDBJ databases">
        <title>Adaptation during the transition from Ophiocordyceps entomopathogen to insect associate is accompanied by gene loss and intensified selection.</title>
        <authorList>
            <person name="Ward C.M."/>
            <person name="Onetto C.A."/>
            <person name="Borneman A.R."/>
        </authorList>
    </citation>
    <scope>NUCLEOTIDE SEQUENCE [LARGE SCALE GENOMIC DNA]</scope>
    <source>
        <strain evidence="5">AWRI1</strain>
        <tissue evidence="5">Single Adult Female</tissue>
    </source>
</reference>
<dbReference type="AlphaFoldDB" id="A0AAN9TSE2"/>
<dbReference type="PROSITE" id="PS50222">
    <property type="entry name" value="EF_HAND_2"/>
    <property type="match status" value="1"/>
</dbReference>
<dbReference type="InterPro" id="IPR018247">
    <property type="entry name" value="EF_Hand_1_Ca_BS"/>
</dbReference>
<organism evidence="5 6">
    <name type="scientific">Parthenolecanium corni</name>
    <dbReference type="NCBI Taxonomy" id="536013"/>
    <lineage>
        <taxon>Eukaryota</taxon>
        <taxon>Metazoa</taxon>
        <taxon>Ecdysozoa</taxon>
        <taxon>Arthropoda</taxon>
        <taxon>Hexapoda</taxon>
        <taxon>Insecta</taxon>
        <taxon>Pterygota</taxon>
        <taxon>Neoptera</taxon>
        <taxon>Paraneoptera</taxon>
        <taxon>Hemiptera</taxon>
        <taxon>Sternorrhyncha</taxon>
        <taxon>Coccoidea</taxon>
        <taxon>Coccidae</taxon>
        <taxon>Parthenolecanium</taxon>
    </lineage>
</organism>
<keyword evidence="1" id="KW-0732">Signal</keyword>
<dbReference type="InterPro" id="IPR052110">
    <property type="entry name" value="MCFD2-like"/>
</dbReference>
<evidence type="ECO:0000256" key="3">
    <source>
        <dbReference type="ARBA" id="ARBA00022837"/>
    </source>
</evidence>
<dbReference type="PANTHER" id="PTHR23104">
    <property type="entry name" value="MULTIPLE COAGULATION FACTOR DEFICIENCY PROTEIN 2 NEURAL STEM CELL DERIVED NEURONAL SURVIVAL PROTEIN"/>
    <property type="match status" value="1"/>
</dbReference>
<keyword evidence="6" id="KW-1185">Reference proteome</keyword>
<gene>
    <name evidence="5" type="ORF">V9T40_003252</name>
</gene>
<dbReference type="GO" id="GO:0005509">
    <property type="term" value="F:calcium ion binding"/>
    <property type="evidence" value="ECO:0007669"/>
    <property type="project" value="InterPro"/>
</dbReference>
<dbReference type="Pfam" id="PF13499">
    <property type="entry name" value="EF-hand_7"/>
    <property type="match status" value="1"/>
</dbReference>
<dbReference type="PROSITE" id="PS00018">
    <property type="entry name" value="EF_HAND_1"/>
    <property type="match status" value="1"/>
</dbReference>
<dbReference type="Proteomes" id="UP001367676">
    <property type="component" value="Unassembled WGS sequence"/>
</dbReference>
<proteinExistence type="predicted"/>
<evidence type="ECO:0000256" key="2">
    <source>
        <dbReference type="ARBA" id="ARBA00022737"/>
    </source>
</evidence>
<dbReference type="EMBL" id="JBBCAQ010000006">
    <property type="protein sequence ID" value="KAK7603253.1"/>
    <property type="molecule type" value="Genomic_DNA"/>
</dbReference>
<evidence type="ECO:0000313" key="6">
    <source>
        <dbReference type="Proteomes" id="UP001367676"/>
    </source>
</evidence>
<dbReference type="Gene3D" id="1.10.238.10">
    <property type="entry name" value="EF-hand"/>
    <property type="match status" value="1"/>
</dbReference>
<comment type="caution">
    <text evidence="5">The sequence shown here is derived from an EMBL/GenBank/DDBJ whole genome shotgun (WGS) entry which is preliminary data.</text>
</comment>
<evidence type="ECO:0000313" key="5">
    <source>
        <dbReference type="EMBL" id="KAK7603253.1"/>
    </source>
</evidence>
<dbReference type="InterPro" id="IPR002048">
    <property type="entry name" value="EF_hand_dom"/>
</dbReference>
<name>A0AAN9TSE2_9HEMI</name>
<sequence>MVTSVWILSEAYKGPHHPPGSRSYHRDHDHPKMGKNTKIIHDTEILHDRRHLAEDLELSEFYSEEDLSAFEMDFRFFRLHDFDKNMKLDGTELYHAMLHQLEKSAIHLSEEEDKRSKEKEDEEENLARLIDAALEECDVNNDGYLSYSEFKAGRARAYARNDGSDEI</sequence>
<feature type="domain" description="EF-hand" evidence="4">
    <location>
        <begin position="125"/>
        <end position="160"/>
    </location>
</feature>
<keyword evidence="2" id="KW-0677">Repeat</keyword>
<dbReference type="SUPFAM" id="SSF47473">
    <property type="entry name" value="EF-hand"/>
    <property type="match status" value="1"/>
</dbReference>